<dbReference type="PANTHER" id="PTHR43004:SF19">
    <property type="entry name" value="BINDING MONOOXYGENASE, PUTATIVE (JCVI)-RELATED"/>
    <property type="match status" value="1"/>
</dbReference>
<organism evidence="6 7">
    <name type="scientific">Embleya scabrispora</name>
    <dbReference type="NCBI Taxonomy" id="159449"/>
    <lineage>
        <taxon>Bacteria</taxon>
        <taxon>Bacillati</taxon>
        <taxon>Actinomycetota</taxon>
        <taxon>Actinomycetes</taxon>
        <taxon>Kitasatosporales</taxon>
        <taxon>Streptomycetaceae</taxon>
        <taxon>Embleya</taxon>
    </lineage>
</organism>
<dbReference type="InterPro" id="IPR036188">
    <property type="entry name" value="FAD/NAD-bd_sf"/>
</dbReference>
<comment type="caution">
    <text evidence="6">The sequence shown here is derived from an EMBL/GenBank/DDBJ whole genome shotgun (WGS) entry which is preliminary data.</text>
</comment>
<name>A0A1T3NN66_9ACTN</name>
<keyword evidence="3" id="KW-0274">FAD</keyword>
<keyword evidence="7" id="KW-1185">Reference proteome</keyword>
<sequence length="557" mass="59104">MVMIAHSTARHSPPGRAMHAPPSTTPVLIVGGGPIGLTLSILLSRYGVDHLLVEARPGTSRHPKARGIAARSMEILRRCGLEDAVRDAGLPAAQVFFYRGRNLVDPDFVRTGVAHDASCGDEHTPAPGVICSQDALEPVLLRRAREWAPDRIRFGMRLLSFTGAEAEAGDERTSETGAGAGLDVLLEDRDTGRRHTVRAAWLVGCDGAAGTVRPRAGIAMDGPTGLAHYLSIRFEAPLGAVVADRASAAYFLAPPALGGFMAVDNDRNWIYQYPFDPEHPRASEDLDDPHRLAALVRTAAGIPDLDVTVRDTLSWRMDARLAAGYRSGRVLLAGDAAHVVPPTGGHGMNTGIGDADNLAWKLAAVVAGRADPALLDSYDAERRPVARRVIDVSDGNARSRTGYRIDDELLLTAAYRSTAVAPDPDLPAPPPLDVTGYHPSGAPGHRAPHVRLVGPPEVASTLDLVGPDFTLITAADTPAWHRQADAAAAVGIPVTVHPLDGVRLREEHPGAFRRLYGLPASGAALVRPDGHIAWRAAAPPANPELREVLRRVLIGGG</sequence>
<dbReference type="EMBL" id="MWQN01000003">
    <property type="protein sequence ID" value="OPC78182.1"/>
    <property type="molecule type" value="Genomic_DNA"/>
</dbReference>
<dbReference type="GO" id="GO:0016709">
    <property type="term" value="F:oxidoreductase activity, acting on paired donors, with incorporation or reduction of molecular oxygen, NAD(P)H as one donor, and incorporation of one atom of oxygen"/>
    <property type="evidence" value="ECO:0007669"/>
    <property type="project" value="UniProtKB-ARBA"/>
</dbReference>
<feature type="region of interest" description="Disordered" evidence="4">
    <location>
        <begin position="1"/>
        <end position="20"/>
    </location>
</feature>
<dbReference type="Gene3D" id="3.50.50.60">
    <property type="entry name" value="FAD/NAD(P)-binding domain"/>
    <property type="match status" value="1"/>
</dbReference>
<keyword evidence="2" id="KW-0285">Flavoprotein</keyword>
<evidence type="ECO:0000313" key="6">
    <source>
        <dbReference type="EMBL" id="OPC78182.1"/>
    </source>
</evidence>
<comment type="cofactor">
    <cofactor evidence="1">
        <name>FAD</name>
        <dbReference type="ChEBI" id="CHEBI:57692"/>
    </cofactor>
</comment>
<dbReference type="Pfam" id="PF21274">
    <property type="entry name" value="Rng_hyd_C"/>
    <property type="match status" value="1"/>
</dbReference>
<evidence type="ECO:0000256" key="2">
    <source>
        <dbReference type="ARBA" id="ARBA00022630"/>
    </source>
</evidence>
<dbReference type="InterPro" id="IPR002938">
    <property type="entry name" value="FAD-bd"/>
</dbReference>
<accession>A0A1T3NN66</accession>
<protein>
    <recommendedName>
        <fullName evidence="5">FAD-binding domain-containing protein</fullName>
    </recommendedName>
</protein>
<dbReference type="STRING" id="159449.B4N89_38985"/>
<dbReference type="Proteomes" id="UP000190037">
    <property type="component" value="Unassembled WGS sequence"/>
</dbReference>
<evidence type="ECO:0000256" key="3">
    <source>
        <dbReference type="ARBA" id="ARBA00022827"/>
    </source>
</evidence>
<dbReference type="PANTHER" id="PTHR43004">
    <property type="entry name" value="TRK SYSTEM POTASSIUM UPTAKE PROTEIN"/>
    <property type="match status" value="1"/>
</dbReference>
<dbReference type="Gene3D" id="3.30.9.10">
    <property type="entry name" value="D-Amino Acid Oxidase, subunit A, domain 2"/>
    <property type="match status" value="1"/>
</dbReference>
<evidence type="ECO:0000256" key="4">
    <source>
        <dbReference type="SAM" id="MobiDB-lite"/>
    </source>
</evidence>
<dbReference type="InterPro" id="IPR050641">
    <property type="entry name" value="RIFMO-like"/>
</dbReference>
<dbReference type="Pfam" id="PF01494">
    <property type="entry name" value="FAD_binding_3"/>
    <property type="match status" value="1"/>
</dbReference>
<evidence type="ECO:0000313" key="7">
    <source>
        <dbReference type="Proteomes" id="UP000190037"/>
    </source>
</evidence>
<feature type="domain" description="FAD-binding" evidence="5">
    <location>
        <begin position="25"/>
        <end position="392"/>
    </location>
</feature>
<gene>
    <name evidence="6" type="ORF">B4N89_38985</name>
</gene>
<evidence type="ECO:0000259" key="5">
    <source>
        <dbReference type="Pfam" id="PF01494"/>
    </source>
</evidence>
<dbReference type="PRINTS" id="PR00420">
    <property type="entry name" value="RNGMNOXGNASE"/>
</dbReference>
<proteinExistence type="predicted"/>
<reference evidence="6 7" key="1">
    <citation type="submission" date="2017-03" db="EMBL/GenBank/DDBJ databases">
        <title>Draft genome sequence of Streptomyces scabrisporus NF3, endophyte isolated from Amphipterygium adstringens.</title>
        <authorList>
            <person name="Vazquez M."/>
            <person name="Ceapa C.D."/>
            <person name="Rodriguez Luna D."/>
            <person name="Sanchez Esquivel S."/>
        </authorList>
    </citation>
    <scope>NUCLEOTIDE SEQUENCE [LARGE SCALE GENOMIC DNA]</scope>
    <source>
        <strain evidence="6 7">NF3</strain>
    </source>
</reference>
<evidence type="ECO:0000256" key="1">
    <source>
        <dbReference type="ARBA" id="ARBA00001974"/>
    </source>
</evidence>
<dbReference type="SUPFAM" id="SSF51905">
    <property type="entry name" value="FAD/NAD(P)-binding domain"/>
    <property type="match status" value="1"/>
</dbReference>
<dbReference type="AlphaFoldDB" id="A0A1T3NN66"/>
<dbReference type="Gene3D" id="3.40.30.120">
    <property type="match status" value="1"/>
</dbReference>
<dbReference type="GO" id="GO:0071949">
    <property type="term" value="F:FAD binding"/>
    <property type="evidence" value="ECO:0007669"/>
    <property type="project" value="InterPro"/>
</dbReference>